<name>A0A2T4DGJ9_9BACT</name>
<gene>
    <name evidence="2" type="ORF">C9994_13460</name>
</gene>
<feature type="region of interest" description="Disordered" evidence="1">
    <location>
        <begin position="36"/>
        <end position="59"/>
    </location>
</feature>
<evidence type="ECO:0000313" key="2">
    <source>
        <dbReference type="EMBL" id="PTB92934.1"/>
    </source>
</evidence>
<evidence type="ECO:0000256" key="1">
    <source>
        <dbReference type="SAM" id="MobiDB-lite"/>
    </source>
</evidence>
<dbReference type="EMBL" id="PYVU01000191">
    <property type="protein sequence ID" value="PTB92934.1"/>
    <property type="molecule type" value="Genomic_DNA"/>
</dbReference>
<reference evidence="2 3" key="1">
    <citation type="submission" date="2018-03" db="EMBL/GenBank/DDBJ databases">
        <title>Cross-interface Injection: A General Nanoliter Liquid Handling Method Applied to Single Cells Genome Amplification Automated Nanoliter Liquid Handling Applied to Single Cell Multiple Displacement Amplification.</title>
        <authorList>
            <person name="Yun J."/>
            <person name="Xu P."/>
            <person name="Xu J."/>
            <person name="Dai X."/>
            <person name="Wang Y."/>
            <person name="Zheng X."/>
            <person name="Cao C."/>
            <person name="Yi Q."/>
            <person name="Zhu Y."/>
            <person name="Wang L."/>
            <person name="Dong Z."/>
            <person name="Huang Y."/>
            <person name="Huang L."/>
            <person name="Du W."/>
        </authorList>
    </citation>
    <scope>NUCLEOTIDE SEQUENCE [LARGE SCALE GENOMIC DNA]</scope>
    <source>
        <strain evidence="2 3">Z-D1-2</strain>
    </source>
</reference>
<evidence type="ECO:0000313" key="3">
    <source>
        <dbReference type="Proteomes" id="UP000240608"/>
    </source>
</evidence>
<organism evidence="2 3">
    <name type="scientific">Marivirga lumbricoides</name>
    <dbReference type="NCBI Taxonomy" id="1046115"/>
    <lineage>
        <taxon>Bacteria</taxon>
        <taxon>Pseudomonadati</taxon>
        <taxon>Bacteroidota</taxon>
        <taxon>Cytophagia</taxon>
        <taxon>Cytophagales</taxon>
        <taxon>Marivirgaceae</taxon>
        <taxon>Marivirga</taxon>
    </lineage>
</organism>
<feature type="compositionally biased region" description="Basic and acidic residues" evidence="1">
    <location>
        <begin position="49"/>
        <end position="59"/>
    </location>
</feature>
<protein>
    <submittedName>
        <fullName evidence="2">Uncharacterized protein</fullName>
    </submittedName>
</protein>
<comment type="caution">
    <text evidence="2">The sequence shown here is derived from an EMBL/GenBank/DDBJ whole genome shotgun (WGS) entry which is preliminary data.</text>
</comment>
<accession>A0A2T4DGJ9</accession>
<proteinExistence type="predicted"/>
<dbReference type="Proteomes" id="UP000240608">
    <property type="component" value="Unassembled WGS sequence"/>
</dbReference>
<dbReference type="AlphaFoldDB" id="A0A2T4DGJ9"/>
<sequence length="285" mass="32840">MRRTPEEICLLCQTEKATKTNSHIVPKFMSKGILGNEGPRQGFTISTGEPEKKPEKGQDTSKESYILCLGCEDYLQVLETYIAEHLHKRILNPKFNSDFTYDVNPGNVHYAVCNNLNLLITRLFFMSIYWRCSITSVSPFTNFEIDEAELLREILVTHKTQNLQELLDAPEDQYSNNIPLVVLRSMKGEDQTSNFLYATKSNDGTYVLTLNEYITFFAPEETTATKRFDFLTNRGNNPFVIIAAQDQLWSSFKQMIIDLWRDLTLKTAKEKGVEPWLGKNDPNRR</sequence>